<accession>A0A248UBL0</accession>
<evidence type="ECO:0000256" key="1">
    <source>
        <dbReference type="SAM" id="Phobius"/>
    </source>
</evidence>
<evidence type="ECO:0000313" key="2">
    <source>
        <dbReference type="EMBL" id="ASV84187.1"/>
    </source>
</evidence>
<reference evidence="2 3" key="1">
    <citation type="submission" date="2017-07" db="EMBL/GenBank/DDBJ databases">
        <title>Phylogenetic study on the rhizospheric bacterium Ochrobactrum sp. A44.</title>
        <authorList>
            <person name="Krzyzanowska D.M."/>
            <person name="Ossowicki A."/>
            <person name="Rajewska M."/>
            <person name="Maciag T."/>
            <person name="Kaczynski Z."/>
            <person name="Czerwicka M."/>
            <person name="Jafra S."/>
        </authorList>
    </citation>
    <scope>NUCLEOTIDE SEQUENCE [LARGE SCALE GENOMIC DNA]</scope>
    <source>
        <strain evidence="2 3">A44</strain>
    </source>
</reference>
<evidence type="ECO:0008006" key="4">
    <source>
        <dbReference type="Google" id="ProtNLM"/>
    </source>
</evidence>
<dbReference type="InterPro" id="IPR011990">
    <property type="entry name" value="TPR-like_helical_dom_sf"/>
</dbReference>
<feature type="transmembrane region" description="Helical" evidence="1">
    <location>
        <begin position="146"/>
        <end position="168"/>
    </location>
</feature>
<organism evidence="2 3">
    <name type="scientific">Ochrobactrum quorumnocens</name>
    <dbReference type="NCBI Taxonomy" id="271865"/>
    <lineage>
        <taxon>Bacteria</taxon>
        <taxon>Pseudomonadati</taxon>
        <taxon>Pseudomonadota</taxon>
        <taxon>Alphaproteobacteria</taxon>
        <taxon>Hyphomicrobiales</taxon>
        <taxon>Brucellaceae</taxon>
        <taxon>Brucella/Ochrobactrum group</taxon>
        <taxon>Ochrobactrum</taxon>
    </lineage>
</organism>
<evidence type="ECO:0000313" key="3">
    <source>
        <dbReference type="Proteomes" id="UP000215256"/>
    </source>
</evidence>
<dbReference type="KEGG" id="och:CES85_4979"/>
<proteinExistence type="predicted"/>
<dbReference type="SUPFAM" id="SSF48452">
    <property type="entry name" value="TPR-like"/>
    <property type="match status" value="1"/>
</dbReference>
<sequence>MSAQLDRILRSSAFSSSDKLRKFLSYVVIETIEGRGDRIKSYSIAIEVFHRHTDFDTSQDGIVRTTANRLRSALEKYYRLEGINDPVVISLPKGRYVPSFVEKPVHLETIAPGNEDFFDVSETAVSVADVNAVSSRSVVLHRKIRLWMAAVCFLTVIMIIAGTVLPYLRDQTRWLPPILIIQATTALTDDEPSKLFARSLPVRLSGALSHYDINSVTRALNSDEAHTGAVKFPPYQSIYVITSEVAADEFGLVIYWQLVDARTGAVLWSSTIPEKGDSRSLDILIHELVGEDALIRFFERRKLPTKPITGYVCVTHTLNKLTTITDADRAWMSRCLADTVAEQPDYAQAWALLARVRVEDSIAAADRGEIDISKAMLDDARRSYLNAQKLAPASWFTLHARIVVEFQMENFESFEALASQALLILPKNARERLVIGSRLFALGDYQQAQDVIQETIPWITYPQPSDHLFLAADLYRRGEMNKARLLLQGQRVPDSKLYWVLLASVACRLGDLTTAIAALKSLDDLSPDFSHMFEADLRNRHFRSDFIREIVTDLNKVQSSQ</sequence>
<dbReference type="AlphaFoldDB" id="A0A248UBL0"/>
<gene>
    <name evidence="2" type="ORF">CES85_4979</name>
</gene>
<keyword evidence="1" id="KW-0812">Transmembrane</keyword>
<name>A0A248UBL0_9HYPH</name>
<dbReference type="EMBL" id="CP022603">
    <property type="protein sequence ID" value="ASV84187.1"/>
    <property type="molecule type" value="Genomic_DNA"/>
</dbReference>
<keyword evidence="1" id="KW-1133">Transmembrane helix</keyword>
<dbReference type="Gene3D" id="1.25.40.10">
    <property type="entry name" value="Tetratricopeptide repeat domain"/>
    <property type="match status" value="1"/>
</dbReference>
<keyword evidence="1" id="KW-0472">Membrane</keyword>
<dbReference type="Proteomes" id="UP000215256">
    <property type="component" value="Chromosome 2"/>
</dbReference>
<protein>
    <recommendedName>
        <fullName evidence="4">Tetratricopeptide repeat family protein</fullName>
    </recommendedName>
</protein>